<dbReference type="NCBIfam" id="TIGR01725">
    <property type="entry name" value="phge_HK97_gp10"/>
    <property type="match status" value="1"/>
</dbReference>
<reference evidence="1" key="2">
    <citation type="submission" date="2021-04" db="EMBL/GenBank/DDBJ databases">
        <title>Isolation and genomic analysis of the ibuprofen-degrading bacterium Sphingomonas strain MPO218.</title>
        <authorList>
            <person name="Aulestia M."/>
            <person name="Flores A."/>
            <person name="Mangas E.L."/>
            <person name="Perez-Pulido A.J."/>
            <person name="Santero E."/>
            <person name="Camacho E.M."/>
        </authorList>
    </citation>
    <scope>NUCLEOTIDE SEQUENCE</scope>
    <source>
        <strain evidence="1">MPO218</strain>
    </source>
</reference>
<proteinExistence type="predicted"/>
<organism evidence="1 2">
    <name type="scientific">Rhizorhabdus wittichii</name>
    <dbReference type="NCBI Taxonomy" id="160791"/>
    <lineage>
        <taxon>Bacteria</taxon>
        <taxon>Pseudomonadati</taxon>
        <taxon>Pseudomonadota</taxon>
        <taxon>Alphaproteobacteria</taxon>
        <taxon>Sphingomonadales</taxon>
        <taxon>Sphingomonadaceae</taxon>
        <taxon>Rhizorhabdus</taxon>
    </lineage>
</organism>
<evidence type="ECO:0000313" key="2">
    <source>
        <dbReference type="Proteomes" id="UP000664914"/>
    </source>
</evidence>
<dbReference type="InterPro" id="IPR010064">
    <property type="entry name" value="HK97-gp10_tail"/>
</dbReference>
<name>A0A975CYR4_9SPHN</name>
<protein>
    <submittedName>
        <fullName evidence="1">HK97 gp10 family phage protein</fullName>
    </submittedName>
</protein>
<reference evidence="1" key="1">
    <citation type="submission" date="2020-07" db="EMBL/GenBank/DDBJ databases">
        <authorList>
            <person name="Camacho E."/>
        </authorList>
    </citation>
    <scope>NUCLEOTIDE SEQUENCE</scope>
    <source>
        <strain evidence="1">MPO218</strain>
    </source>
</reference>
<sequence length="136" mass="14608">MARIRGAKEHAARLRRLTSPEAQRQIGAALFAAGSQIETDAAISITTGAVSGKNHVPSAPGEPPNADTHVLDRSIETNMVAPLHAQVSANAPYAVELEFGTSKMAERPYMRPATAKNRKAVTQMIRDAVARIVRVR</sequence>
<dbReference type="Proteomes" id="UP000664914">
    <property type="component" value="Chromosome"/>
</dbReference>
<dbReference type="AlphaFoldDB" id="A0A975CYR4"/>
<accession>A0A975CYR4</accession>
<dbReference type="EMBL" id="CP059319">
    <property type="protein sequence ID" value="QTH19788.1"/>
    <property type="molecule type" value="Genomic_DNA"/>
</dbReference>
<evidence type="ECO:0000313" key="1">
    <source>
        <dbReference type="EMBL" id="QTH19788.1"/>
    </source>
</evidence>
<dbReference type="RefSeq" id="WP_208631751.1">
    <property type="nucleotide sequence ID" value="NZ_CP059319.1"/>
</dbReference>
<gene>
    <name evidence="1" type="ORF">HRJ34_15595</name>
</gene>